<sequence length="432" mass="47519">MASMHSPAPPPLSGPPAPVLPPPRILIIGAGITGLLVAQALKVHNIPFTIYERDPSPSHSGVGWALTLHWALPVFLSVLPDSLLPHLPSTYVNPEASAAGEDGNFLLLDLRTGDEKWRVPPNRRIRVRREGLRKVLMEEVDVEWGKKLEDVTATESGLLARFADGTVASGAMLVGCDGARSRVRQLMCPRTYQNHELPVRLLGVSVIYPAKKVKAMRALDPFFLQAADYKADVFFWFSFLDTPTSNTRNTDTYACQILTSYPFRPGFLGNLEPTEVPTSSVDRLKLMKSFAAEWAEPMKGVVLGIPEGTEVKAIRLEDWVPDRADWDNKGGRLTLIGDAAHAMTMYRGEAANHGITDVSVFLTHLLPALTPSPGMEIQSKFKIAIEAYEAEMHRRAPTAVLLSRRACLDAHDGRKIDANSPLVAKRAVRLDE</sequence>
<evidence type="ECO:0000313" key="7">
    <source>
        <dbReference type="Proteomes" id="UP000750711"/>
    </source>
</evidence>
<keyword evidence="3" id="KW-0274">FAD</keyword>
<name>A0A9P8LH90_9PEZI</name>
<comment type="cofactor">
    <cofactor evidence="1">
        <name>FAD</name>
        <dbReference type="ChEBI" id="CHEBI:57692"/>
    </cofactor>
</comment>
<evidence type="ECO:0000256" key="4">
    <source>
        <dbReference type="ARBA" id="ARBA00023002"/>
    </source>
</evidence>
<accession>A0A9P8LH90</accession>
<keyword evidence="2" id="KW-0285">Flavoprotein</keyword>
<dbReference type="AlphaFoldDB" id="A0A9P8LH90"/>
<keyword evidence="7" id="KW-1185">Reference proteome</keyword>
<dbReference type="GO" id="GO:0004497">
    <property type="term" value="F:monooxygenase activity"/>
    <property type="evidence" value="ECO:0007669"/>
    <property type="project" value="UniProtKB-KW"/>
</dbReference>
<evidence type="ECO:0000256" key="5">
    <source>
        <dbReference type="ARBA" id="ARBA00023033"/>
    </source>
</evidence>
<reference evidence="6" key="1">
    <citation type="submission" date="2021-03" db="EMBL/GenBank/DDBJ databases">
        <title>Comparative genomics and phylogenomic investigation of the class Geoglossomycetes provide insights into ecological specialization and systematics.</title>
        <authorList>
            <person name="Melie T."/>
            <person name="Pirro S."/>
            <person name="Miller A.N."/>
            <person name="Quandt A."/>
        </authorList>
    </citation>
    <scope>NUCLEOTIDE SEQUENCE</scope>
    <source>
        <strain evidence="6">CAQ_001_2017</strain>
    </source>
</reference>
<evidence type="ECO:0000256" key="2">
    <source>
        <dbReference type="ARBA" id="ARBA00022630"/>
    </source>
</evidence>
<keyword evidence="4" id="KW-0560">Oxidoreductase</keyword>
<dbReference type="Gene3D" id="3.50.50.60">
    <property type="entry name" value="FAD/NAD(P)-binding domain"/>
    <property type="match status" value="1"/>
</dbReference>
<organism evidence="6 7">
    <name type="scientific">Trichoglossum hirsutum</name>
    <dbReference type="NCBI Taxonomy" id="265104"/>
    <lineage>
        <taxon>Eukaryota</taxon>
        <taxon>Fungi</taxon>
        <taxon>Dikarya</taxon>
        <taxon>Ascomycota</taxon>
        <taxon>Pezizomycotina</taxon>
        <taxon>Geoglossomycetes</taxon>
        <taxon>Geoglossales</taxon>
        <taxon>Geoglossaceae</taxon>
        <taxon>Trichoglossum</taxon>
    </lineage>
</organism>
<dbReference type="PRINTS" id="PR00420">
    <property type="entry name" value="RNGMNOXGNASE"/>
</dbReference>
<dbReference type="InterPro" id="IPR036188">
    <property type="entry name" value="FAD/NAD-bd_sf"/>
</dbReference>
<proteinExistence type="predicted"/>
<dbReference type="SUPFAM" id="SSF51905">
    <property type="entry name" value="FAD/NAD(P)-binding domain"/>
    <property type="match status" value="1"/>
</dbReference>
<dbReference type="PANTHER" id="PTHR47178">
    <property type="entry name" value="MONOOXYGENASE, FAD-BINDING"/>
    <property type="match status" value="1"/>
</dbReference>
<comment type="caution">
    <text evidence="6">The sequence shown here is derived from an EMBL/GenBank/DDBJ whole genome shotgun (WGS) entry which is preliminary data.</text>
</comment>
<protein>
    <recommendedName>
        <fullName evidence="8">FAD-binding domain-containing protein</fullName>
    </recommendedName>
</protein>
<dbReference type="EMBL" id="JAGHQM010000101">
    <property type="protein sequence ID" value="KAH0565379.1"/>
    <property type="molecule type" value="Genomic_DNA"/>
</dbReference>
<dbReference type="PANTHER" id="PTHR47178:SF1">
    <property type="entry name" value="FAD-BINDING DOMAIN-CONTAINING PROTEIN-RELATED"/>
    <property type="match status" value="1"/>
</dbReference>
<dbReference type="Proteomes" id="UP000750711">
    <property type="component" value="Unassembled WGS sequence"/>
</dbReference>
<evidence type="ECO:0000256" key="1">
    <source>
        <dbReference type="ARBA" id="ARBA00001974"/>
    </source>
</evidence>
<evidence type="ECO:0000256" key="3">
    <source>
        <dbReference type="ARBA" id="ARBA00022827"/>
    </source>
</evidence>
<evidence type="ECO:0000313" key="6">
    <source>
        <dbReference type="EMBL" id="KAH0565379.1"/>
    </source>
</evidence>
<evidence type="ECO:0008006" key="8">
    <source>
        <dbReference type="Google" id="ProtNLM"/>
    </source>
</evidence>
<keyword evidence="5" id="KW-0503">Monooxygenase</keyword>
<gene>
    <name evidence="6" type="ORF">GP486_001228</name>
</gene>